<evidence type="ECO:0000256" key="8">
    <source>
        <dbReference type="ARBA" id="ARBA00023170"/>
    </source>
</evidence>
<organism evidence="11">
    <name type="scientific">Bombyx mori</name>
    <name type="common">Silk moth</name>
    <dbReference type="NCBI Taxonomy" id="7091"/>
    <lineage>
        <taxon>Eukaryota</taxon>
        <taxon>Metazoa</taxon>
        <taxon>Ecdysozoa</taxon>
        <taxon>Arthropoda</taxon>
        <taxon>Hexapoda</taxon>
        <taxon>Insecta</taxon>
        <taxon>Pterygota</taxon>
        <taxon>Neoptera</taxon>
        <taxon>Endopterygota</taxon>
        <taxon>Lepidoptera</taxon>
        <taxon>Glossata</taxon>
        <taxon>Ditrysia</taxon>
        <taxon>Bombycoidea</taxon>
        <taxon>Bombycidae</taxon>
        <taxon>Bombycinae</taxon>
        <taxon>Bombyx</taxon>
    </lineage>
</organism>
<evidence type="ECO:0000313" key="11">
    <source>
        <dbReference type="EMBL" id="BAH66333.1"/>
    </source>
</evidence>
<keyword evidence="9 10" id="KW-0807">Transducer</keyword>
<keyword evidence="4 10" id="KW-0812">Transmembrane</keyword>
<evidence type="ECO:0000256" key="7">
    <source>
        <dbReference type="ARBA" id="ARBA00023136"/>
    </source>
</evidence>
<dbReference type="GeneID" id="100127030"/>
<evidence type="ECO:0000256" key="5">
    <source>
        <dbReference type="ARBA" id="ARBA00022725"/>
    </source>
</evidence>
<dbReference type="AlphaFoldDB" id="C4B7W7"/>
<feature type="transmembrane region" description="Helical" evidence="10">
    <location>
        <begin position="296"/>
        <end position="318"/>
    </location>
</feature>
<proteinExistence type="inferred from homology"/>
<dbReference type="GO" id="GO:0005549">
    <property type="term" value="F:odorant binding"/>
    <property type="evidence" value="ECO:0007669"/>
    <property type="project" value="InterPro"/>
</dbReference>
<evidence type="ECO:0000256" key="6">
    <source>
        <dbReference type="ARBA" id="ARBA00022989"/>
    </source>
</evidence>
<evidence type="ECO:0000256" key="4">
    <source>
        <dbReference type="ARBA" id="ARBA00022692"/>
    </source>
</evidence>
<evidence type="ECO:0000313" key="12">
    <source>
        <dbReference type="EnsemblMetazoa" id="NP_001166892.1"/>
    </source>
</evidence>
<dbReference type="InterPro" id="IPR004117">
    <property type="entry name" value="7tm6_olfct_rcpt"/>
</dbReference>
<dbReference type="GO" id="GO:0005886">
    <property type="term" value="C:plasma membrane"/>
    <property type="evidence" value="ECO:0007669"/>
    <property type="project" value="UniProtKB-SubCell"/>
</dbReference>
<dbReference type="CTD" id="100127030"/>
<keyword evidence="8 10" id="KW-0675">Receptor</keyword>
<name>C4B7W7_BOMMO</name>
<evidence type="ECO:0000256" key="1">
    <source>
        <dbReference type="ARBA" id="ARBA00004651"/>
    </source>
</evidence>
<keyword evidence="6 10" id="KW-1133">Transmembrane helix</keyword>
<dbReference type="PANTHER" id="PTHR21137">
    <property type="entry name" value="ODORANT RECEPTOR"/>
    <property type="match status" value="1"/>
</dbReference>
<evidence type="ECO:0000256" key="2">
    <source>
        <dbReference type="ARBA" id="ARBA00022475"/>
    </source>
</evidence>
<dbReference type="GO" id="GO:0007165">
    <property type="term" value="P:signal transduction"/>
    <property type="evidence" value="ECO:0007669"/>
    <property type="project" value="UniProtKB-KW"/>
</dbReference>
<comment type="subcellular location">
    <subcellularLocation>
        <location evidence="1 10">Cell membrane</location>
        <topology evidence="1 10">Multi-pass membrane protein</topology>
    </subcellularLocation>
</comment>
<dbReference type="EnsemblMetazoa" id="NM_001173421.1">
    <property type="protein sequence ID" value="NP_001166892.1"/>
    <property type="gene ID" value="GeneID_100127030"/>
</dbReference>
<keyword evidence="5 10" id="KW-0552">Olfaction</keyword>
<feature type="transmembrane region" description="Helical" evidence="10">
    <location>
        <begin position="197"/>
        <end position="220"/>
    </location>
</feature>
<dbReference type="GO" id="GO:0004984">
    <property type="term" value="F:olfactory receptor activity"/>
    <property type="evidence" value="ECO:0007669"/>
    <property type="project" value="InterPro"/>
</dbReference>
<dbReference type="Proteomes" id="UP000005204">
    <property type="component" value="Unassembled WGS sequence"/>
</dbReference>
<keyword evidence="7 10" id="KW-0472">Membrane</keyword>
<feature type="transmembrane region" description="Helical" evidence="10">
    <location>
        <begin position="138"/>
        <end position="155"/>
    </location>
</feature>
<sequence>MVFNSKKNIISLFSLLEDSRHPSVGPHLRLLSLTGIWYPNSKTNITLLKRACFYVIVLFFVSQYLKCIIKFKIDSLQLILEYAPFHMGIVKTCFFQKDYNVWQDLVSFISKTERDQIAKKDPKSIKTIQSYISRNRKITYSFWALAFIANIGVFSKPYQNNQSDVNGTVTYNHLFDGYTPFSEEPPGYYFSMGIETILGHVVSFYVLGWDTLVVSIMIFFAGQMQMSRLQCSRMINGSPERTHKNIIKCHKFHTDLIKYQKQFNSLISPVMFVYLFVSSINLSVCIVQIAEIEDDFATVLSSFIFLLACLIQLLLFYWHSNEVTVQSELVSYSTFESNWTSTQNKLQKEVALLGLTTSKTLVFTAGSFNHMTLATFISIIRASYSFYALLNSTKY</sequence>
<feature type="transmembrane region" description="Helical" evidence="10">
    <location>
        <begin position="266"/>
        <end position="290"/>
    </location>
</feature>
<keyword evidence="3 10" id="KW-0716">Sensory transduction</keyword>
<dbReference type="OrthoDB" id="7677057at2759"/>
<dbReference type="EMBL" id="AB472115">
    <property type="protein sequence ID" value="BAH66333.1"/>
    <property type="molecule type" value="Genomic_DNA"/>
</dbReference>
<evidence type="ECO:0000313" key="13">
    <source>
        <dbReference type="Proteomes" id="UP000005204"/>
    </source>
</evidence>
<comment type="caution">
    <text evidence="10">Lacks conserved residue(s) required for the propagation of feature annotation.</text>
</comment>
<evidence type="ECO:0000256" key="9">
    <source>
        <dbReference type="ARBA" id="ARBA00023224"/>
    </source>
</evidence>
<dbReference type="KEGG" id="bmor:100127030"/>
<accession>C4B7W7</accession>
<dbReference type="Pfam" id="PF02949">
    <property type="entry name" value="7tm_6"/>
    <property type="match status" value="1"/>
</dbReference>
<protein>
    <recommendedName>
        <fullName evidence="10">Odorant receptor</fullName>
    </recommendedName>
</protein>
<evidence type="ECO:0000256" key="10">
    <source>
        <dbReference type="RuleBase" id="RU351113"/>
    </source>
</evidence>
<reference evidence="11" key="2">
    <citation type="journal article" date="2009" name="Curr. Biol.">
        <title>Highly selective tuning of a silkworm olfactory receptor to a key mulberry leaf volatile.</title>
        <authorList>
            <person name="Tanaka K."/>
            <person name="Uda Y."/>
            <person name="Ono Y."/>
            <person name="Nakagawa T."/>
            <person name="Suwa M."/>
            <person name="Yamaoka R."/>
            <person name="Touhara K."/>
        </authorList>
    </citation>
    <scope>NUCLEOTIDE SEQUENCE</scope>
</reference>
<reference evidence="13" key="1">
    <citation type="journal article" date="2008" name="Insect Biochem. Mol. Biol.">
        <title>The genome of a lepidopteran model insect, the silkworm Bombyx mori.</title>
        <authorList>
            <consortium name="International Silkworm Genome Consortium"/>
        </authorList>
    </citation>
    <scope>NUCLEOTIDE SEQUENCE [LARGE SCALE GENOMIC DNA]</scope>
    <source>
        <strain evidence="13">p50T</strain>
    </source>
</reference>
<evidence type="ECO:0000256" key="3">
    <source>
        <dbReference type="ARBA" id="ARBA00022606"/>
    </source>
</evidence>
<dbReference type="RefSeq" id="NP_001166892.1">
    <property type="nucleotide sequence ID" value="NM_001173421.1"/>
</dbReference>
<dbReference type="PANTHER" id="PTHR21137:SF35">
    <property type="entry name" value="ODORANT RECEPTOR 19A-RELATED"/>
    <property type="match status" value="1"/>
</dbReference>
<comment type="similarity">
    <text evidence="10">Belongs to the insect chemoreceptor superfamily. Heteromeric odorant receptor channel (TC 1.A.69) family.</text>
</comment>
<reference evidence="12" key="3">
    <citation type="submission" date="2022-06" db="UniProtKB">
        <authorList>
            <consortium name="EnsemblMetazoa"/>
        </authorList>
    </citation>
    <scope>IDENTIFICATION</scope>
    <source>
        <strain evidence="12">p50T (Dazao)</strain>
    </source>
</reference>
<keyword evidence="2" id="KW-1003">Cell membrane</keyword>
<keyword evidence="13" id="KW-1185">Reference proteome</keyword>